<feature type="compositionally biased region" description="Basic and acidic residues" evidence="1">
    <location>
        <begin position="462"/>
        <end position="480"/>
    </location>
</feature>
<evidence type="ECO:0000313" key="3">
    <source>
        <dbReference type="Proteomes" id="UP000177798"/>
    </source>
</evidence>
<dbReference type="RefSeq" id="XP_001586542.1">
    <property type="nucleotide sequence ID" value="XM_001586492.1"/>
</dbReference>
<proteinExistence type="predicted"/>
<accession>A0A1D9Q6W9</accession>
<dbReference type="OMA" id="LNSIWMQ"/>
<evidence type="ECO:0000256" key="1">
    <source>
        <dbReference type="SAM" id="MobiDB-lite"/>
    </source>
</evidence>
<protein>
    <submittedName>
        <fullName evidence="2">Uncharacterized protein</fullName>
    </submittedName>
</protein>
<gene>
    <name evidence="2" type="ORF">sscle_06g054060</name>
</gene>
<name>A0A1D9Q6W9_SCLS1</name>
<dbReference type="Proteomes" id="UP000177798">
    <property type="component" value="Chromosome 6"/>
</dbReference>
<feature type="compositionally biased region" description="Basic residues" evidence="1">
    <location>
        <begin position="438"/>
        <end position="447"/>
    </location>
</feature>
<dbReference type="OrthoDB" id="3786931at2759"/>
<dbReference type="EMBL" id="CP017819">
    <property type="protein sequence ID" value="APA10636.1"/>
    <property type="molecule type" value="Genomic_DNA"/>
</dbReference>
<reference evidence="3" key="1">
    <citation type="journal article" date="2017" name="Genome Biol. Evol.">
        <title>The complete genome sequence of the phytopathogenic fungus Sclerotinia sclerotiorum reveals insights into the genome architecture of broad host range pathogens.</title>
        <authorList>
            <person name="Derbyshire M."/>
            <person name="Denton-Giles M."/>
            <person name="Hegedus D."/>
            <person name="Seifbarghy S."/>
            <person name="Rollins J."/>
            <person name="van Kan J."/>
            <person name="Seidl M.F."/>
            <person name="Faino L."/>
            <person name="Mbengue M."/>
            <person name="Navaud O."/>
            <person name="Raffaele S."/>
            <person name="Hammond-Kosack K."/>
            <person name="Heard S."/>
            <person name="Oliver R."/>
        </authorList>
    </citation>
    <scope>NUCLEOTIDE SEQUENCE [LARGE SCALE GENOMIC DNA]</scope>
    <source>
        <strain evidence="3">ATCC 18683 / 1980 / Ss-1</strain>
    </source>
</reference>
<dbReference type="AlphaFoldDB" id="A0A1D9Q6W9"/>
<feature type="region of interest" description="Disordered" evidence="1">
    <location>
        <begin position="396"/>
        <end position="480"/>
    </location>
</feature>
<dbReference type="KEGG" id="ssl:SS1G_12529"/>
<organism evidence="2 3">
    <name type="scientific">Sclerotinia sclerotiorum (strain ATCC 18683 / 1980 / Ss-1)</name>
    <name type="common">White mold</name>
    <name type="synonym">Whetzelinia sclerotiorum</name>
    <dbReference type="NCBI Taxonomy" id="665079"/>
    <lineage>
        <taxon>Eukaryota</taxon>
        <taxon>Fungi</taxon>
        <taxon>Dikarya</taxon>
        <taxon>Ascomycota</taxon>
        <taxon>Pezizomycotina</taxon>
        <taxon>Leotiomycetes</taxon>
        <taxon>Helotiales</taxon>
        <taxon>Sclerotiniaceae</taxon>
        <taxon>Sclerotinia</taxon>
    </lineage>
</organism>
<dbReference type="VEuPathDB" id="FungiDB:sscle_06g054060"/>
<sequence length="480" mass="54038">MQKLLEPLLRQPRTTVAGKINIPSPSDKLTEFTRTPLDLLTQLLALPPNTLPNDAWLHEQEKLLTNFPPCLLHPKSSGLISRVAASISSFRLGETKTILCPAHKALNPYLIRKIFLELTAESTTRMQRLVSDGAFEELPVNVREFVVRMQRLNSIWMQPDFYRQAYQVSPSEPRYQRVASGCEACILATIGGNRDIVRDLWASILGRRKKNREMKGWIDVVRAWGKWHENFEALKLESTGLGREICKCRKHLQALRRAATREQLQGTENPMGRNSEAQTLLGHDHSVGDGDVDVENEIVDFYANMISRTSLANRSAHPAGEVHAAFCDTVTYSGGFFHNVSRPVEGKSASVYSRDAVNASRIPQDRAEGRANTYRHLFGSEDNSAAESDEDAKLQFTDPFADPPATNHHAYRGSYYENPRACPSPPSPRTTSHENKPKEKHAPRHRRPDPLVNPFSRSSHVAHSEVEDSDRGTRCSDFMK</sequence>
<evidence type="ECO:0000313" key="2">
    <source>
        <dbReference type="EMBL" id="APA10636.1"/>
    </source>
</evidence>